<dbReference type="EMBL" id="AKHW03006295">
    <property type="protein sequence ID" value="KYO21116.1"/>
    <property type="molecule type" value="Genomic_DNA"/>
</dbReference>
<keyword evidence="3" id="KW-1185">Reference proteome</keyword>
<gene>
    <name evidence="2" type="ORF">Y1Q_0001412</name>
</gene>
<evidence type="ECO:0000256" key="1">
    <source>
        <dbReference type="SAM" id="MobiDB-lite"/>
    </source>
</evidence>
<name>A0A151M9B7_ALLMI</name>
<feature type="compositionally biased region" description="Basic and acidic residues" evidence="1">
    <location>
        <begin position="59"/>
        <end position="68"/>
    </location>
</feature>
<dbReference type="AlphaFoldDB" id="A0A151M9B7"/>
<feature type="compositionally biased region" description="Acidic residues" evidence="1">
    <location>
        <begin position="40"/>
        <end position="58"/>
    </location>
</feature>
<organism evidence="2 3">
    <name type="scientific">Alligator mississippiensis</name>
    <name type="common">American alligator</name>
    <dbReference type="NCBI Taxonomy" id="8496"/>
    <lineage>
        <taxon>Eukaryota</taxon>
        <taxon>Metazoa</taxon>
        <taxon>Chordata</taxon>
        <taxon>Craniata</taxon>
        <taxon>Vertebrata</taxon>
        <taxon>Euteleostomi</taxon>
        <taxon>Archelosauria</taxon>
        <taxon>Archosauria</taxon>
        <taxon>Crocodylia</taxon>
        <taxon>Alligatoridae</taxon>
        <taxon>Alligatorinae</taxon>
        <taxon>Alligator</taxon>
    </lineage>
</organism>
<reference evidence="2 3" key="1">
    <citation type="journal article" date="2012" name="Genome Biol.">
        <title>Sequencing three crocodilian genomes to illuminate the evolution of archosaurs and amniotes.</title>
        <authorList>
            <person name="St John J.A."/>
            <person name="Braun E.L."/>
            <person name="Isberg S.R."/>
            <person name="Miles L.G."/>
            <person name="Chong A.Y."/>
            <person name="Gongora J."/>
            <person name="Dalzell P."/>
            <person name="Moran C."/>
            <person name="Bed'hom B."/>
            <person name="Abzhanov A."/>
            <person name="Burgess S.C."/>
            <person name="Cooksey A.M."/>
            <person name="Castoe T.A."/>
            <person name="Crawford N.G."/>
            <person name="Densmore L.D."/>
            <person name="Drew J.C."/>
            <person name="Edwards S.V."/>
            <person name="Faircloth B.C."/>
            <person name="Fujita M.K."/>
            <person name="Greenwold M.J."/>
            <person name="Hoffmann F.G."/>
            <person name="Howard J.M."/>
            <person name="Iguchi T."/>
            <person name="Janes D.E."/>
            <person name="Khan S.Y."/>
            <person name="Kohno S."/>
            <person name="de Koning A.J."/>
            <person name="Lance S.L."/>
            <person name="McCarthy F.M."/>
            <person name="McCormack J.E."/>
            <person name="Merchant M.E."/>
            <person name="Peterson D.G."/>
            <person name="Pollock D.D."/>
            <person name="Pourmand N."/>
            <person name="Raney B.J."/>
            <person name="Roessler K.A."/>
            <person name="Sanford J.R."/>
            <person name="Sawyer R.H."/>
            <person name="Schmidt C.J."/>
            <person name="Triplett E.W."/>
            <person name="Tuberville T.D."/>
            <person name="Venegas-Anaya M."/>
            <person name="Howard J.T."/>
            <person name="Jarvis E.D."/>
            <person name="Guillette L.J.Jr."/>
            <person name="Glenn T.C."/>
            <person name="Green R.E."/>
            <person name="Ray D.A."/>
        </authorList>
    </citation>
    <scope>NUCLEOTIDE SEQUENCE [LARGE SCALE GENOMIC DNA]</scope>
    <source>
        <strain evidence="2">KSC_2009_1</strain>
    </source>
</reference>
<evidence type="ECO:0000313" key="2">
    <source>
        <dbReference type="EMBL" id="KYO21116.1"/>
    </source>
</evidence>
<feature type="compositionally biased region" description="Polar residues" evidence="1">
    <location>
        <begin position="19"/>
        <end position="30"/>
    </location>
</feature>
<feature type="region of interest" description="Disordered" evidence="1">
    <location>
        <begin position="1"/>
        <end position="68"/>
    </location>
</feature>
<comment type="caution">
    <text evidence="2">The sequence shown here is derived from an EMBL/GenBank/DDBJ whole genome shotgun (WGS) entry which is preliminary data.</text>
</comment>
<protein>
    <submittedName>
        <fullName evidence="2">Uncharacterized protein</fullName>
    </submittedName>
</protein>
<accession>A0A151M9B7</accession>
<sequence length="68" mass="7929">MRLAHSMQKRLWPQGTRAAMTSLSKQTEQSRLPFLRRPEDEQDELEDELEDDEEEPEESEGRPGRCAA</sequence>
<dbReference type="Proteomes" id="UP000050525">
    <property type="component" value="Unassembled WGS sequence"/>
</dbReference>
<proteinExistence type="predicted"/>
<evidence type="ECO:0000313" key="3">
    <source>
        <dbReference type="Proteomes" id="UP000050525"/>
    </source>
</evidence>